<sequence length="136" mass="14419">MKVYRHGDTYIAPKGSFFDGNVKIDGNFITPPETHVWGNMVVAGRLELGPGSTVGGFIEAESIVIGHDAKIKGPIRVLETATICDNASLHSVKAGGNVTLRPGVSVGAVNSDETIFVYGKVTSERLFGRAVKIYGT</sequence>
<accession>A0A0H1QYR1</accession>
<protein>
    <submittedName>
        <fullName evidence="1">Integral membrane protein CcmA involved in cell shape determination</fullName>
    </submittedName>
</protein>
<keyword evidence="2" id="KW-1185">Reference proteome</keyword>
<dbReference type="SUPFAM" id="SSF51161">
    <property type="entry name" value="Trimeric LpxA-like enzymes"/>
    <property type="match status" value="1"/>
</dbReference>
<dbReference type="AlphaFoldDB" id="A0A0H1QYR1"/>
<organism evidence="1 2">
    <name type="scientific">Methanoculleus sediminis</name>
    <dbReference type="NCBI Taxonomy" id="1550566"/>
    <lineage>
        <taxon>Archaea</taxon>
        <taxon>Methanobacteriati</taxon>
        <taxon>Methanobacteriota</taxon>
        <taxon>Stenosarchaea group</taxon>
        <taxon>Methanomicrobia</taxon>
        <taxon>Methanomicrobiales</taxon>
        <taxon>Methanomicrobiaceae</taxon>
        <taxon>Methanoculleus</taxon>
    </lineage>
</organism>
<evidence type="ECO:0000313" key="2">
    <source>
        <dbReference type="Proteomes" id="UP000035301"/>
    </source>
</evidence>
<reference evidence="1 2" key="1">
    <citation type="journal article" date="2015" name="Int. J. Syst. Evol. Microbiol.">
        <title>Methanoculleus sediminis sp. nov., a methanogen from sediments near a submarine mud volcano.</title>
        <authorList>
            <person name="Chen S.C."/>
            <person name="Chen M.F."/>
            <person name="Lai M.C."/>
            <person name="Weng C.Y."/>
            <person name="Wu S.Y."/>
            <person name="Lin S."/>
            <person name="Yang T.F."/>
            <person name="Chen P.C."/>
        </authorList>
    </citation>
    <scope>NUCLEOTIDE SEQUENCE [LARGE SCALE GENOMIC DNA]</scope>
    <source>
        <strain evidence="1 2">S3Fa</strain>
    </source>
</reference>
<dbReference type="EMBL" id="JXOJ01000002">
    <property type="protein sequence ID" value="KLK88030.1"/>
    <property type="molecule type" value="Genomic_DNA"/>
</dbReference>
<comment type="caution">
    <text evidence="1">The sequence shown here is derived from an EMBL/GenBank/DDBJ whole genome shotgun (WGS) entry which is preliminary data.</text>
</comment>
<evidence type="ECO:0000313" key="1">
    <source>
        <dbReference type="EMBL" id="KLK88030.1"/>
    </source>
</evidence>
<dbReference type="OrthoDB" id="114270at2157"/>
<dbReference type="PATRIC" id="fig|1550566.3.peg.611"/>
<dbReference type="Gene3D" id="2.160.10.10">
    <property type="entry name" value="Hexapeptide repeat proteins"/>
    <property type="match status" value="1"/>
</dbReference>
<dbReference type="Proteomes" id="UP000035301">
    <property type="component" value="Unassembled WGS sequence"/>
</dbReference>
<name>A0A0H1QYR1_9EURY</name>
<gene>
    <name evidence="1" type="ORF">SZ63_02840</name>
</gene>
<proteinExistence type="predicted"/>
<dbReference type="InterPro" id="IPR011004">
    <property type="entry name" value="Trimer_LpxA-like_sf"/>
</dbReference>